<dbReference type="Pfam" id="PF01239">
    <property type="entry name" value="PPTA"/>
    <property type="match status" value="2"/>
</dbReference>
<evidence type="ECO:0000256" key="4">
    <source>
        <dbReference type="ARBA" id="ARBA00022737"/>
    </source>
</evidence>
<keyword evidence="4" id="KW-0677">Repeat</keyword>
<evidence type="ECO:0000313" key="5">
    <source>
        <dbReference type="EMBL" id="KIJ58074.1"/>
    </source>
</evidence>
<dbReference type="Proteomes" id="UP000053820">
    <property type="component" value="Unassembled WGS sequence"/>
</dbReference>
<keyword evidence="2" id="KW-0637">Prenyltransferase</keyword>
<dbReference type="PANTHER" id="PTHR11129">
    <property type="entry name" value="PROTEIN FARNESYLTRANSFERASE ALPHA SUBUNIT/RAB GERANYLGERANYL TRANSFERASE ALPHA SUBUNIT"/>
    <property type="match status" value="1"/>
</dbReference>
<dbReference type="GO" id="GO:0005737">
    <property type="term" value="C:cytoplasm"/>
    <property type="evidence" value="ECO:0007669"/>
    <property type="project" value="TreeGrafter"/>
</dbReference>
<dbReference type="PANTHER" id="PTHR11129:SF3">
    <property type="entry name" value="PROTEIN PRENYLTRANSFERASE ALPHA SUBUNIT REPEAT-CONTAINING PROTEIN 1"/>
    <property type="match status" value="1"/>
</dbReference>
<keyword evidence="3" id="KW-0808">Transferase</keyword>
<evidence type="ECO:0000256" key="1">
    <source>
        <dbReference type="ARBA" id="ARBA00006734"/>
    </source>
</evidence>
<dbReference type="HOGENOM" id="CLU_066043_0_0_1"/>
<protein>
    <recommendedName>
        <fullName evidence="7">Protein prenylyltransferase</fullName>
    </recommendedName>
</protein>
<dbReference type="AlphaFoldDB" id="A0A0C9UYF9"/>
<dbReference type="GO" id="GO:0008318">
    <property type="term" value="F:protein prenyltransferase activity"/>
    <property type="evidence" value="ECO:0007669"/>
    <property type="project" value="InterPro"/>
</dbReference>
<evidence type="ECO:0000313" key="6">
    <source>
        <dbReference type="Proteomes" id="UP000053820"/>
    </source>
</evidence>
<gene>
    <name evidence="5" type="ORF">HYDPIDRAFT_178117</name>
</gene>
<evidence type="ECO:0008006" key="7">
    <source>
        <dbReference type="Google" id="ProtNLM"/>
    </source>
</evidence>
<dbReference type="Gene3D" id="1.25.40.120">
    <property type="entry name" value="Protein prenylyltransferase"/>
    <property type="match status" value="1"/>
</dbReference>
<evidence type="ECO:0000256" key="2">
    <source>
        <dbReference type="ARBA" id="ARBA00022602"/>
    </source>
</evidence>
<dbReference type="OrthoDB" id="1924260at2759"/>
<proteinExistence type="inferred from homology"/>
<comment type="similarity">
    <text evidence="1">Belongs to the protein prenyltransferase subunit alpha family.</text>
</comment>
<dbReference type="SUPFAM" id="SSF48439">
    <property type="entry name" value="Protein prenylyltransferase"/>
    <property type="match status" value="1"/>
</dbReference>
<dbReference type="InterPro" id="IPR002088">
    <property type="entry name" value="Prenyl_trans_a"/>
</dbReference>
<dbReference type="PROSITE" id="PS51147">
    <property type="entry name" value="PFTA"/>
    <property type="match status" value="1"/>
</dbReference>
<accession>A0A0C9UYF9</accession>
<organism evidence="5 6">
    <name type="scientific">Hydnomerulius pinastri MD-312</name>
    <dbReference type="NCBI Taxonomy" id="994086"/>
    <lineage>
        <taxon>Eukaryota</taxon>
        <taxon>Fungi</taxon>
        <taxon>Dikarya</taxon>
        <taxon>Basidiomycota</taxon>
        <taxon>Agaricomycotina</taxon>
        <taxon>Agaricomycetes</taxon>
        <taxon>Agaricomycetidae</taxon>
        <taxon>Boletales</taxon>
        <taxon>Boletales incertae sedis</taxon>
        <taxon>Leucogyrophana</taxon>
    </lineage>
</organism>
<keyword evidence="6" id="KW-1185">Reference proteome</keyword>
<sequence>MALSISNSKTYELLISLLAKCPITIEIVPGDGSLWMHGNGSDDSISYTPFLFVQNHLGIPHKVLYAVYLYAVGVFKAARLSYSSCQCTEEVQGNLPSSTKRTLIASSSVLILANPSHQTALNVRKQFVHKQLIDPRTELSLMASLLSSQHCAKHAELWYHRRWLLSGAYEPHHTQPSTGLPIFKQLSRDALETELALVSRACELYPRNYFAWTHRLICMRNVLSDDPTITSKSAELISILRQEITEIKRWIECHISDYSAVHYVTTLARDIIQNKDLPLTKIITEEGLLAHATSLVQEYPSHEALWLYARTAPSFGKVF</sequence>
<reference evidence="5 6" key="1">
    <citation type="submission" date="2014-04" db="EMBL/GenBank/DDBJ databases">
        <title>Evolutionary Origins and Diversification of the Mycorrhizal Mutualists.</title>
        <authorList>
            <consortium name="DOE Joint Genome Institute"/>
            <consortium name="Mycorrhizal Genomics Consortium"/>
            <person name="Kohler A."/>
            <person name="Kuo A."/>
            <person name="Nagy L.G."/>
            <person name="Floudas D."/>
            <person name="Copeland A."/>
            <person name="Barry K.W."/>
            <person name="Cichocki N."/>
            <person name="Veneault-Fourrey C."/>
            <person name="LaButti K."/>
            <person name="Lindquist E.A."/>
            <person name="Lipzen A."/>
            <person name="Lundell T."/>
            <person name="Morin E."/>
            <person name="Murat C."/>
            <person name="Riley R."/>
            <person name="Ohm R."/>
            <person name="Sun H."/>
            <person name="Tunlid A."/>
            <person name="Henrissat B."/>
            <person name="Grigoriev I.V."/>
            <person name="Hibbett D.S."/>
            <person name="Martin F."/>
        </authorList>
    </citation>
    <scope>NUCLEOTIDE SEQUENCE [LARGE SCALE GENOMIC DNA]</scope>
    <source>
        <strain evidence="5 6">MD-312</strain>
    </source>
</reference>
<dbReference type="EMBL" id="KN839996">
    <property type="protein sequence ID" value="KIJ58074.1"/>
    <property type="molecule type" value="Genomic_DNA"/>
</dbReference>
<name>A0A0C9UYF9_9AGAM</name>
<evidence type="ECO:0000256" key="3">
    <source>
        <dbReference type="ARBA" id="ARBA00022679"/>
    </source>
</evidence>